<dbReference type="AlphaFoldDB" id="A0A379FYV3"/>
<reference evidence="2 3" key="1">
    <citation type="submission" date="2018-06" db="EMBL/GenBank/DDBJ databases">
        <authorList>
            <consortium name="Pathogen Informatics"/>
            <person name="Doyle S."/>
        </authorList>
    </citation>
    <scope>NUCLEOTIDE SEQUENCE [LARGE SCALE GENOMIC DNA]</scope>
    <source>
        <strain evidence="2 3">NCTC12026</strain>
    </source>
</reference>
<protein>
    <submittedName>
        <fullName evidence="2">Putative L-xylulose 5-phosphate 3-epimerase</fullName>
    </submittedName>
</protein>
<dbReference type="InterPro" id="IPR050312">
    <property type="entry name" value="IolE/XylAMocC-like"/>
</dbReference>
<dbReference type="PANTHER" id="PTHR12110:SF53">
    <property type="entry name" value="BLR5974 PROTEIN"/>
    <property type="match status" value="1"/>
</dbReference>
<evidence type="ECO:0000259" key="1">
    <source>
        <dbReference type="Pfam" id="PF01261"/>
    </source>
</evidence>
<dbReference type="SUPFAM" id="SSF51658">
    <property type="entry name" value="Xylose isomerase-like"/>
    <property type="match status" value="1"/>
</dbReference>
<gene>
    <name evidence="2" type="ORF">NCTC12026_00206</name>
</gene>
<dbReference type="InterPro" id="IPR013022">
    <property type="entry name" value="Xyl_isomerase-like_TIM-brl"/>
</dbReference>
<evidence type="ECO:0000313" key="3">
    <source>
        <dbReference type="Proteomes" id="UP000255129"/>
    </source>
</evidence>
<dbReference type="Proteomes" id="UP000255129">
    <property type="component" value="Unassembled WGS sequence"/>
</dbReference>
<organism evidence="2 3">
    <name type="scientific">Providencia rustigianii</name>
    <dbReference type="NCBI Taxonomy" id="158850"/>
    <lineage>
        <taxon>Bacteria</taxon>
        <taxon>Pseudomonadati</taxon>
        <taxon>Pseudomonadota</taxon>
        <taxon>Gammaproteobacteria</taxon>
        <taxon>Enterobacterales</taxon>
        <taxon>Morganellaceae</taxon>
        <taxon>Providencia</taxon>
    </lineage>
</organism>
<name>A0A379FYV3_9GAMM</name>
<dbReference type="Pfam" id="PF01261">
    <property type="entry name" value="AP_endonuc_2"/>
    <property type="match status" value="1"/>
</dbReference>
<accession>A0A379FYV3</accession>
<proteinExistence type="predicted"/>
<sequence>MTNIEAQKIIERIDSMPLYLHAYAFHLNMRKERILPDDLLEIAKKLYLTGAKIHVEDGETQALKTMSDEQLEAFGQKAKEYNLDLKIETSSSAASAIDEAVHIALKTGASSIRFYPRYEGNLQDVLQKVKADIQYIKDTHEHTGLKFVIEQHEDLKSHELNQLVEEADFPNFSLLFDFGNMFNANELPLDAFDKMKDNITQVHMKDAVRVPEGKGFGHKASLSGEGEVPFKTLLKKLICLGDEKPQVVSFGLEEEVDYYAPAFRFDDEGDNPWIPYRGASETPMPTEGLDARLEKEMNDAINQLAFVRNIAEELKQEAIAVLNK</sequence>
<feature type="domain" description="Xylose isomerase-like TIM barrel" evidence="1">
    <location>
        <begin position="56"/>
        <end position="237"/>
    </location>
</feature>
<dbReference type="Gene3D" id="3.20.20.150">
    <property type="entry name" value="Divalent-metal-dependent TIM barrel enzymes"/>
    <property type="match status" value="1"/>
</dbReference>
<dbReference type="PANTHER" id="PTHR12110">
    <property type="entry name" value="HYDROXYPYRUVATE ISOMERASE"/>
    <property type="match status" value="1"/>
</dbReference>
<dbReference type="EMBL" id="UGUA01000002">
    <property type="protein sequence ID" value="SUC33885.1"/>
    <property type="molecule type" value="Genomic_DNA"/>
</dbReference>
<dbReference type="OrthoDB" id="8421472at2"/>
<dbReference type="InterPro" id="IPR036237">
    <property type="entry name" value="Xyl_isomerase-like_sf"/>
</dbReference>
<evidence type="ECO:0000313" key="2">
    <source>
        <dbReference type="EMBL" id="SUC33885.1"/>
    </source>
</evidence>
<dbReference type="RefSeq" id="WP_006816131.1">
    <property type="nucleotide sequence ID" value="NZ_AP018946.1"/>
</dbReference>